<name>A0A8S5MVR2_9CAUD</name>
<proteinExistence type="predicted"/>
<protein>
    <submittedName>
        <fullName evidence="1">Uncharacterized protein</fullName>
    </submittedName>
</protein>
<organism evidence="1">
    <name type="scientific">Siphoviridae sp. ctsBB38</name>
    <dbReference type="NCBI Taxonomy" id="2826482"/>
    <lineage>
        <taxon>Viruses</taxon>
        <taxon>Duplodnaviria</taxon>
        <taxon>Heunggongvirae</taxon>
        <taxon>Uroviricota</taxon>
        <taxon>Caudoviricetes</taxon>
    </lineage>
</organism>
<sequence>MGKPPYILNPLIYIFYPGTNSPRYRGFFMLVKVPLLLYYK</sequence>
<dbReference type="EMBL" id="BK014999">
    <property type="protein sequence ID" value="DAD86433.1"/>
    <property type="molecule type" value="Genomic_DNA"/>
</dbReference>
<reference evidence="1" key="1">
    <citation type="journal article" date="2021" name="Proc. Natl. Acad. Sci. U.S.A.">
        <title>A Catalog of Tens of Thousands of Viruses from Human Metagenomes Reveals Hidden Associations with Chronic Diseases.</title>
        <authorList>
            <person name="Tisza M.J."/>
            <person name="Buck C.B."/>
        </authorList>
    </citation>
    <scope>NUCLEOTIDE SEQUENCE</scope>
    <source>
        <strain evidence="1">CtsBB38</strain>
    </source>
</reference>
<evidence type="ECO:0000313" key="1">
    <source>
        <dbReference type="EMBL" id="DAD86433.1"/>
    </source>
</evidence>
<accession>A0A8S5MVR2</accession>